<evidence type="ECO:0000313" key="3">
    <source>
        <dbReference type="Proteomes" id="UP000233524"/>
    </source>
</evidence>
<dbReference type="Proteomes" id="UP000233524">
    <property type="component" value="Unassembled WGS sequence"/>
</dbReference>
<organism evidence="2 3">
    <name type="scientific">Lomentospora prolificans</name>
    <dbReference type="NCBI Taxonomy" id="41688"/>
    <lineage>
        <taxon>Eukaryota</taxon>
        <taxon>Fungi</taxon>
        <taxon>Dikarya</taxon>
        <taxon>Ascomycota</taxon>
        <taxon>Pezizomycotina</taxon>
        <taxon>Sordariomycetes</taxon>
        <taxon>Hypocreomycetidae</taxon>
        <taxon>Microascales</taxon>
        <taxon>Microascaceae</taxon>
        <taxon>Lomentospora</taxon>
    </lineage>
</organism>
<dbReference type="EMBL" id="NLAX01000005">
    <property type="protein sequence ID" value="PKS11713.1"/>
    <property type="molecule type" value="Genomic_DNA"/>
</dbReference>
<dbReference type="STRING" id="41688.A0A2N3NH01"/>
<dbReference type="Gene3D" id="3.40.50.1580">
    <property type="entry name" value="Nucleoside phosphorylase domain"/>
    <property type="match status" value="1"/>
</dbReference>
<protein>
    <submittedName>
        <fullName evidence="2">Uncharacterized protein</fullName>
    </submittedName>
</protein>
<dbReference type="AlphaFoldDB" id="A0A2N3NH01"/>
<proteinExistence type="predicted"/>
<dbReference type="GO" id="GO:0003824">
    <property type="term" value="F:catalytic activity"/>
    <property type="evidence" value="ECO:0007669"/>
    <property type="project" value="InterPro"/>
</dbReference>
<gene>
    <name evidence="2" type="ORF">jhhlp_001701</name>
</gene>
<dbReference type="InterPro" id="IPR035994">
    <property type="entry name" value="Nucleoside_phosphorylase_sf"/>
</dbReference>
<dbReference type="SUPFAM" id="SSF53167">
    <property type="entry name" value="Purine and uridine phosphorylases"/>
    <property type="match status" value="1"/>
</dbReference>
<comment type="caution">
    <text evidence="2">The sequence shown here is derived from an EMBL/GenBank/DDBJ whole genome shotgun (WGS) entry which is preliminary data.</text>
</comment>
<dbReference type="InParanoid" id="A0A2N3NH01"/>
<name>A0A2N3NH01_9PEZI</name>
<dbReference type="InterPro" id="IPR053137">
    <property type="entry name" value="NLR-like"/>
</dbReference>
<evidence type="ECO:0000256" key="1">
    <source>
        <dbReference type="SAM" id="MobiDB-lite"/>
    </source>
</evidence>
<evidence type="ECO:0000313" key="2">
    <source>
        <dbReference type="EMBL" id="PKS11713.1"/>
    </source>
</evidence>
<dbReference type="GO" id="GO:0009116">
    <property type="term" value="P:nucleoside metabolic process"/>
    <property type="evidence" value="ECO:0007669"/>
    <property type="project" value="InterPro"/>
</dbReference>
<dbReference type="OrthoDB" id="1577640at2759"/>
<feature type="compositionally biased region" description="Polar residues" evidence="1">
    <location>
        <begin position="55"/>
        <end position="65"/>
    </location>
</feature>
<keyword evidence="3" id="KW-1185">Reference proteome</keyword>
<feature type="region of interest" description="Disordered" evidence="1">
    <location>
        <begin position="55"/>
        <end position="74"/>
    </location>
</feature>
<dbReference type="PANTHER" id="PTHR46082:SF6">
    <property type="entry name" value="AAA+ ATPASE DOMAIN-CONTAINING PROTEIN-RELATED"/>
    <property type="match status" value="1"/>
</dbReference>
<reference evidence="2 3" key="1">
    <citation type="journal article" date="2017" name="G3 (Bethesda)">
        <title>First Draft Genome Sequence of the Pathogenic Fungus Lomentospora prolificans (Formerly Scedosporium prolificans).</title>
        <authorList>
            <person name="Luo R."/>
            <person name="Zimin A."/>
            <person name="Workman R."/>
            <person name="Fan Y."/>
            <person name="Pertea G."/>
            <person name="Grossman N."/>
            <person name="Wear M.P."/>
            <person name="Jia B."/>
            <person name="Miller H."/>
            <person name="Casadevall A."/>
            <person name="Timp W."/>
            <person name="Zhang S.X."/>
            <person name="Salzberg S.L."/>
        </authorList>
    </citation>
    <scope>NUCLEOTIDE SEQUENCE [LARGE SCALE GENOMIC DNA]</scope>
    <source>
        <strain evidence="2 3">JHH-5317</strain>
    </source>
</reference>
<accession>A0A2N3NH01</accession>
<dbReference type="PANTHER" id="PTHR46082">
    <property type="entry name" value="ATP/GTP-BINDING PROTEIN-RELATED"/>
    <property type="match status" value="1"/>
</dbReference>
<sequence>MEGVGVWDEVPCVVVKGVCDYPDCHKQKGWQNFGAATTDSAAEALLERYTQTYEVREASSTSPRRTASDAVQDAQQSIGASVHAFGPITGHNVVTGSSIMGGTVTYHFNKKE</sequence>
<dbReference type="VEuPathDB" id="FungiDB:jhhlp_001701"/>